<dbReference type="EMBL" id="MK509462">
    <property type="protein sequence ID" value="QBJ04248.1"/>
    <property type="molecule type" value="Genomic_DNA"/>
</dbReference>
<name>A0A513QBB9_9CAUD</name>
<organism evidence="1 2">
    <name type="scientific">Shigella phage MK-13</name>
    <dbReference type="NCBI Taxonomy" id="2530042"/>
    <lineage>
        <taxon>Viruses</taxon>
        <taxon>Duplodnaviria</taxon>
        <taxon>Heunggongvirae</taxon>
        <taxon>Uroviricota</taxon>
        <taxon>Caudoviricetes</taxon>
        <taxon>Pantevenvirales</taxon>
        <taxon>Ackermannviridae</taxon>
        <taxon>Aglimvirinae</taxon>
        <taxon>Agtrevirus</taxon>
        <taxon>Agtrevirus MK13</taxon>
    </lineage>
</organism>
<reference evidence="1 2" key="1">
    <citation type="submission" date="2019-02" db="EMBL/GenBank/DDBJ databases">
        <title>Prevalence of Shigella boydii in Bangladesh: Isolation and characterization of a rare phage that can robustly identify Shigella boydii type 1.</title>
        <authorList>
            <person name="Akter M."/>
            <person name="Brown N."/>
            <person name="Clokie M."/>
            <person name="Yeasmin M."/>
            <person name="Tareq T."/>
            <person name="Baddam R."/>
            <person name="Azad M.A.K."/>
            <person name="Ghosh A.N."/>
            <person name="Ahmed N."/>
            <person name="Talukder K.A."/>
        </authorList>
    </citation>
    <scope>NUCLEOTIDE SEQUENCE [LARGE SCALE GENOMIC DNA]</scope>
</reference>
<accession>A0A513QBB9</accession>
<proteinExistence type="predicted"/>
<gene>
    <name evidence="1" type="ORF">MK13_00015</name>
</gene>
<evidence type="ECO:0000313" key="2">
    <source>
        <dbReference type="Proteomes" id="UP000320418"/>
    </source>
</evidence>
<keyword evidence="2" id="KW-1185">Reference proteome</keyword>
<dbReference type="Proteomes" id="UP000320418">
    <property type="component" value="Segment"/>
</dbReference>
<evidence type="ECO:0000313" key="1">
    <source>
        <dbReference type="EMBL" id="QBJ04248.1"/>
    </source>
</evidence>
<sequence length="106" mass="11917">MSVEQIGFYALPSDPESRRKLMGAIENCRAAQVRIKSEQTFITETLAELAKDTGIKASDLRKVVSDRANGTYQKTIETSEKYQDLYESLFPNAKPDRDPNVDSAEE</sequence>
<protein>
    <submittedName>
        <fullName evidence="1">Uncharacterized protein</fullName>
    </submittedName>
</protein>